<feature type="compositionally biased region" description="Polar residues" evidence="1">
    <location>
        <begin position="644"/>
        <end position="653"/>
    </location>
</feature>
<feature type="region of interest" description="Disordered" evidence="1">
    <location>
        <begin position="1069"/>
        <end position="1129"/>
    </location>
</feature>
<dbReference type="STRING" id="52247.A0A4T0X0X1"/>
<dbReference type="EMBL" id="SELW01000405">
    <property type="protein sequence ID" value="TID28316.1"/>
    <property type="molecule type" value="Genomic_DNA"/>
</dbReference>
<feature type="region of interest" description="Disordered" evidence="1">
    <location>
        <begin position="730"/>
        <end position="785"/>
    </location>
</feature>
<feature type="compositionally biased region" description="Low complexity" evidence="1">
    <location>
        <begin position="671"/>
        <end position="688"/>
    </location>
</feature>
<feature type="compositionally biased region" description="Polar residues" evidence="1">
    <location>
        <begin position="774"/>
        <end position="785"/>
    </location>
</feature>
<keyword evidence="3" id="KW-1185">Reference proteome</keyword>
<feature type="compositionally biased region" description="Polar residues" evidence="1">
    <location>
        <begin position="209"/>
        <end position="226"/>
    </location>
</feature>
<name>A0A4T0X0X1_9ASCO</name>
<feature type="region of interest" description="Disordered" evidence="1">
    <location>
        <begin position="644"/>
        <end position="708"/>
    </location>
</feature>
<comment type="caution">
    <text evidence="2">The sequence shown here is derived from an EMBL/GenBank/DDBJ whole genome shotgun (WGS) entry which is preliminary data.</text>
</comment>
<feature type="compositionally biased region" description="Basic and acidic residues" evidence="1">
    <location>
        <begin position="1071"/>
        <end position="1090"/>
    </location>
</feature>
<dbReference type="OrthoDB" id="3995697at2759"/>
<feature type="compositionally biased region" description="Polar residues" evidence="1">
    <location>
        <begin position="696"/>
        <end position="708"/>
    </location>
</feature>
<feature type="compositionally biased region" description="Polar residues" evidence="1">
    <location>
        <begin position="1097"/>
        <end position="1114"/>
    </location>
</feature>
<feature type="compositionally biased region" description="Polar residues" evidence="1">
    <location>
        <begin position="620"/>
        <end position="631"/>
    </location>
</feature>
<feature type="compositionally biased region" description="Low complexity" evidence="1">
    <location>
        <begin position="417"/>
        <end position="434"/>
    </location>
</feature>
<feature type="region of interest" description="Disordered" evidence="1">
    <location>
        <begin position="598"/>
        <end position="631"/>
    </location>
</feature>
<feature type="region of interest" description="Disordered" evidence="1">
    <location>
        <begin position="416"/>
        <end position="437"/>
    </location>
</feature>
<reference evidence="2 3" key="1">
    <citation type="journal article" date="2019" name="Front. Genet.">
        <title>Whole-Genome Sequencing of the Opportunistic Yeast Pathogen Candida inconspicua Uncovers Its Hybrid Origin.</title>
        <authorList>
            <person name="Mixao V."/>
            <person name="Hansen A.P."/>
            <person name="Saus E."/>
            <person name="Boekhout T."/>
            <person name="Lass-Florl C."/>
            <person name="Gabaldon T."/>
        </authorList>
    </citation>
    <scope>NUCLEOTIDE SEQUENCE [LARGE SCALE GENOMIC DNA]</scope>
    <source>
        <strain evidence="2 3">CBS 180</strain>
    </source>
</reference>
<feature type="region of interest" description="Disordered" evidence="1">
    <location>
        <begin position="62"/>
        <end position="149"/>
    </location>
</feature>
<feature type="region of interest" description="Disordered" evidence="1">
    <location>
        <begin position="809"/>
        <end position="916"/>
    </location>
</feature>
<evidence type="ECO:0000256" key="1">
    <source>
        <dbReference type="SAM" id="MobiDB-lite"/>
    </source>
</evidence>
<feature type="compositionally biased region" description="Polar residues" evidence="1">
    <location>
        <begin position="109"/>
        <end position="145"/>
    </location>
</feature>
<proteinExistence type="predicted"/>
<evidence type="ECO:0008006" key="4">
    <source>
        <dbReference type="Google" id="ProtNLM"/>
    </source>
</evidence>
<feature type="compositionally biased region" description="Polar residues" evidence="1">
    <location>
        <begin position="809"/>
        <end position="849"/>
    </location>
</feature>
<accession>A0A4T0X0X1</accession>
<gene>
    <name evidence="2" type="ORF">CANINC_002493</name>
</gene>
<protein>
    <recommendedName>
        <fullName evidence="4">Eisosome protein SEG1</fullName>
    </recommendedName>
</protein>
<dbReference type="AlphaFoldDB" id="A0A4T0X0X1"/>
<feature type="region of interest" description="Disordered" evidence="1">
    <location>
        <begin position="176"/>
        <end position="241"/>
    </location>
</feature>
<organism evidence="2 3">
    <name type="scientific">Pichia inconspicua</name>
    <dbReference type="NCBI Taxonomy" id="52247"/>
    <lineage>
        <taxon>Eukaryota</taxon>
        <taxon>Fungi</taxon>
        <taxon>Dikarya</taxon>
        <taxon>Ascomycota</taxon>
        <taxon>Saccharomycotina</taxon>
        <taxon>Pichiomycetes</taxon>
        <taxon>Pichiales</taxon>
        <taxon>Pichiaceae</taxon>
        <taxon>Pichia</taxon>
    </lineage>
</organism>
<dbReference type="Proteomes" id="UP000307173">
    <property type="component" value="Unassembled WGS sequence"/>
</dbReference>
<evidence type="ECO:0000313" key="2">
    <source>
        <dbReference type="EMBL" id="TID28316.1"/>
    </source>
</evidence>
<evidence type="ECO:0000313" key="3">
    <source>
        <dbReference type="Proteomes" id="UP000307173"/>
    </source>
</evidence>
<sequence>MRRHRNSYIETSYTGVGAFSSAPAPNSNALAAASVIGNALKNNNHNPNGLEYPKIQPPRATLAQRAGSITSNSPPARNSPNRQNSIRTSGHSSSTRNNSVDTATARRLSLSSIPKQRLSYQKSAPSLNGRRSVSDFSNTNTSTNGKPIVHLPARTIPKTIKRYVPSANGLVAIEVPNPEHPDNMSVAQKKSIQRSNSYRRSVSLAHLPTTKNSNRGSSLTQPNNFHFTKKSETKEPSRSLTKNIKRETRILPNGTKVVSTTVEEYYNTGSDGEFEDSYENFDGEIDNKQVDMSVTLDENDFQDEAEVVVAHDYSTHEILDEIHEEEEIDENESAILKSANTLQIENDTKFEDEVKKAISKNEELESHDRETAFKSTTEPIKDSVIYEDLLTRKFTHVADAHPNKIGLSGIVSHGLSNSNTPNDNTPTTETPPANKVDFNKNIENSYDDFYESEVVNKEPTTASYDDELQDGDYTNDIDEIEDDIEETFKTQKSAEQVYTEEEYLAAQKKLDEAVKAAEKKILDSVAAETLLQQQEDEMVDAVEEMNKGNFADENMKVPAVEVLEPTTVVAEQSTSEKPTGQNEESFKKIAPIAITDIDNDEFVPSTPKKNSTENHDVDAINTTPSSESYNLFNNSERIDSALSNTATTQSGTASPVKRSMAQHLRPTVTRQSPSQPQVQGQSLSQVSSHYSEQSEEIPTNEISKDVSSNTNIVNQLEVPMREPEIQAIIDEKSRSNSLKSPHSDQFAGRNENQSKKGLQPTPSTSSLTKRKSVLKNSTSTQPLYVTKSNNASDAYRSLATAQNTLLNSKTAAPSTNARRQSVGTQDSNYVAYNRSRSGSAASSTVNPNGTDPKAPLAAAARAAQRHSVQNSTSSRHFDKQNRNSLAPRDSTYGGDELNFGAPKATNPKVEEAKKRILGNRAEKVRAKELYEKSKSRPQVKAEDLIALNNKTNSLQRKSSFEKVSNVVAPVFGTNPETNPKFGQPRDKPSMTSLTLRQEAELNYESYNINKHESRGFKSRFADDNSDTDIPISNTPVVPITNVESAPKVAASTPIASKQKSSSGFKLFKRKEKTEVSPKEHKESRFEKFFSEPHGPQSHRNFSGTSAITDTSMSTEGKKKKGFLKKMFNN</sequence>
<feature type="compositionally biased region" description="Polar residues" evidence="1">
    <location>
        <begin position="67"/>
        <end position="102"/>
    </location>
</feature>
<feature type="compositionally biased region" description="Polar residues" evidence="1">
    <location>
        <begin position="185"/>
        <end position="200"/>
    </location>
</feature>